<dbReference type="GO" id="GO:0003723">
    <property type="term" value="F:RNA binding"/>
    <property type="evidence" value="ECO:0007669"/>
    <property type="project" value="UniProtKB-UniRule"/>
</dbReference>
<dbReference type="HOGENOM" id="CLU_042851_0_0_1"/>
<dbReference type="eggNOG" id="ENOG502S366">
    <property type="taxonomic scope" value="Eukaryota"/>
</dbReference>
<feature type="region of interest" description="Disordered" evidence="3">
    <location>
        <begin position="369"/>
        <end position="401"/>
    </location>
</feature>
<dbReference type="OMA" id="MEDPIKC"/>
<keyword evidence="1 2" id="KW-0694">RNA-binding</keyword>
<dbReference type="CDD" id="cd00590">
    <property type="entry name" value="RRM_SF"/>
    <property type="match status" value="1"/>
</dbReference>
<dbReference type="InParanoid" id="B4MQH0"/>
<dbReference type="EMBL" id="CH963849">
    <property type="protein sequence ID" value="EDW74359.1"/>
    <property type="molecule type" value="Genomic_DNA"/>
</dbReference>
<feature type="region of interest" description="Disordered" evidence="3">
    <location>
        <begin position="499"/>
        <end position="540"/>
    </location>
</feature>
<dbReference type="InterPro" id="IPR012677">
    <property type="entry name" value="Nucleotide-bd_a/b_plait_sf"/>
</dbReference>
<feature type="compositionally biased region" description="Basic and acidic residues" evidence="3">
    <location>
        <begin position="27"/>
        <end position="54"/>
    </location>
</feature>
<evidence type="ECO:0000256" key="3">
    <source>
        <dbReference type="SAM" id="MobiDB-lite"/>
    </source>
</evidence>
<evidence type="ECO:0000259" key="4">
    <source>
        <dbReference type="PROSITE" id="PS50102"/>
    </source>
</evidence>
<gene>
    <name evidence="5" type="primary">Dwil\GK21426</name>
    <name evidence="5" type="ORF">Dwil_GK21426</name>
</gene>
<feature type="domain" description="RRM" evidence="4">
    <location>
        <begin position="265"/>
        <end position="339"/>
    </location>
</feature>
<feature type="region of interest" description="Disordered" evidence="3">
    <location>
        <begin position="1"/>
        <end position="54"/>
    </location>
</feature>
<evidence type="ECO:0000256" key="2">
    <source>
        <dbReference type="PROSITE-ProRule" id="PRU00176"/>
    </source>
</evidence>
<dbReference type="AlphaFoldDB" id="B4MQH0"/>
<evidence type="ECO:0000313" key="5">
    <source>
        <dbReference type="EMBL" id="EDW74359.1"/>
    </source>
</evidence>
<dbReference type="OrthoDB" id="4726at2759"/>
<sequence length="550" mass="61195">MSKRIGQDISGDGPNTKRRSSSMEANRNSEEFQIKTKDRLNEQAEPAESLHRDCNGDGQGIEMRVALSPTSHVPAYTGNGPICNVPSLESFLFQQTPAGSQLTSWVNVSESLTSYNEVNPLHLPEYTNGAMLRKQISTTSKLSRRGQLQLLRQNALKALALERELTSNSSSSTANQSVALMIRFPDPEITASMVAGYCKEITDVCLNTGNGGNVQPRSCLVYLKSGADVGKAIEELNQIRFGSGNLQAELRAFTDEEQAELIDPCWLYVSNIPFTMTTGAIKEFFVNSVRVDIGIQKRLKRARYAFVRYASPEIARDAFRELVDSQLNSRILTVRYRRKLKRTTAPPVHQTVEQSNNSEMALNATDDDVKVLTPPPVESITISDDNEDNDNSEESKLTKHDKDIRELKKQLEVQAKLIRDLQTSHQPKYKSECPEHRSISKIEMDQTPIVDLAQNIKMERSYLGINETNENNVDTIVMPVYVPTTQPLDNSLQLDDPQLGSNTNKCIARRKSQSTVGPHTDDNRGGVSAPGPAPALQSNEARLEELYAQL</sequence>
<dbReference type="InterPro" id="IPR000504">
    <property type="entry name" value="RRM_dom"/>
</dbReference>
<dbReference type="KEGG" id="dwi:6640268"/>
<dbReference type="PhylomeDB" id="B4MQH0"/>
<evidence type="ECO:0000256" key="1">
    <source>
        <dbReference type="ARBA" id="ARBA00022884"/>
    </source>
</evidence>
<keyword evidence="6" id="KW-1185">Reference proteome</keyword>
<dbReference type="SMR" id="B4MQH0"/>
<dbReference type="Proteomes" id="UP000007798">
    <property type="component" value="Unassembled WGS sequence"/>
</dbReference>
<dbReference type="InterPro" id="IPR035979">
    <property type="entry name" value="RBD_domain_sf"/>
</dbReference>
<accession>B4MQH0</accession>
<dbReference type="Gene3D" id="3.30.70.330">
    <property type="match status" value="1"/>
</dbReference>
<name>B4MQH0_DROWI</name>
<dbReference type="Pfam" id="PF00076">
    <property type="entry name" value="RRM_1"/>
    <property type="match status" value="1"/>
</dbReference>
<dbReference type="PROSITE" id="PS50102">
    <property type="entry name" value="RRM"/>
    <property type="match status" value="1"/>
</dbReference>
<reference evidence="5 6" key="1">
    <citation type="journal article" date="2007" name="Nature">
        <title>Evolution of genes and genomes on the Drosophila phylogeny.</title>
        <authorList>
            <consortium name="Drosophila 12 Genomes Consortium"/>
            <person name="Clark A.G."/>
            <person name="Eisen M.B."/>
            <person name="Smith D.R."/>
            <person name="Bergman C.M."/>
            <person name="Oliver B."/>
            <person name="Markow T.A."/>
            <person name="Kaufman T.C."/>
            <person name="Kellis M."/>
            <person name="Gelbart W."/>
            <person name="Iyer V.N."/>
            <person name="Pollard D.A."/>
            <person name="Sackton T.B."/>
            <person name="Larracuente A.M."/>
            <person name="Singh N.D."/>
            <person name="Abad J.P."/>
            <person name="Abt D.N."/>
            <person name="Adryan B."/>
            <person name="Aguade M."/>
            <person name="Akashi H."/>
            <person name="Anderson W.W."/>
            <person name="Aquadro C.F."/>
            <person name="Ardell D.H."/>
            <person name="Arguello R."/>
            <person name="Artieri C.G."/>
            <person name="Barbash D.A."/>
            <person name="Barker D."/>
            <person name="Barsanti P."/>
            <person name="Batterham P."/>
            <person name="Batzoglou S."/>
            <person name="Begun D."/>
            <person name="Bhutkar A."/>
            <person name="Blanco E."/>
            <person name="Bosak S.A."/>
            <person name="Bradley R.K."/>
            <person name="Brand A.D."/>
            <person name="Brent M.R."/>
            <person name="Brooks A.N."/>
            <person name="Brown R.H."/>
            <person name="Butlin R.K."/>
            <person name="Caggese C."/>
            <person name="Calvi B.R."/>
            <person name="Bernardo de Carvalho A."/>
            <person name="Caspi A."/>
            <person name="Castrezana S."/>
            <person name="Celniker S.E."/>
            <person name="Chang J.L."/>
            <person name="Chapple C."/>
            <person name="Chatterji S."/>
            <person name="Chinwalla A."/>
            <person name="Civetta A."/>
            <person name="Clifton S.W."/>
            <person name="Comeron J.M."/>
            <person name="Costello J.C."/>
            <person name="Coyne J.A."/>
            <person name="Daub J."/>
            <person name="David R.G."/>
            <person name="Delcher A.L."/>
            <person name="Delehaunty K."/>
            <person name="Do C.B."/>
            <person name="Ebling H."/>
            <person name="Edwards K."/>
            <person name="Eickbush T."/>
            <person name="Evans J.D."/>
            <person name="Filipski A."/>
            <person name="Findeiss S."/>
            <person name="Freyhult E."/>
            <person name="Fulton L."/>
            <person name="Fulton R."/>
            <person name="Garcia A.C."/>
            <person name="Gardiner A."/>
            <person name="Garfield D.A."/>
            <person name="Garvin B.E."/>
            <person name="Gibson G."/>
            <person name="Gilbert D."/>
            <person name="Gnerre S."/>
            <person name="Godfrey J."/>
            <person name="Good R."/>
            <person name="Gotea V."/>
            <person name="Gravely B."/>
            <person name="Greenberg A.J."/>
            <person name="Griffiths-Jones S."/>
            <person name="Gross S."/>
            <person name="Guigo R."/>
            <person name="Gustafson E.A."/>
            <person name="Haerty W."/>
            <person name="Hahn M.W."/>
            <person name="Halligan D.L."/>
            <person name="Halpern A.L."/>
            <person name="Halter G.M."/>
            <person name="Han M.V."/>
            <person name="Heger A."/>
            <person name="Hillier L."/>
            <person name="Hinrichs A.S."/>
            <person name="Holmes I."/>
            <person name="Hoskins R.A."/>
            <person name="Hubisz M.J."/>
            <person name="Hultmark D."/>
            <person name="Huntley M.A."/>
            <person name="Jaffe D.B."/>
            <person name="Jagadeeshan S."/>
            <person name="Jeck W.R."/>
            <person name="Johnson J."/>
            <person name="Jones C.D."/>
            <person name="Jordan W.C."/>
            <person name="Karpen G.H."/>
            <person name="Kataoka E."/>
            <person name="Keightley P.D."/>
            <person name="Kheradpour P."/>
            <person name="Kirkness E.F."/>
            <person name="Koerich L.B."/>
            <person name="Kristiansen K."/>
            <person name="Kudrna D."/>
            <person name="Kulathinal R.J."/>
            <person name="Kumar S."/>
            <person name="Kwok R."/>
            <person name="Lander E."/>
            <person name="Langley C.H."/>
            <person name="Lapoint R."/>
            <person name="Lazzaro B.P."/>
            <person name="Lee S.J."/>
            <person name="Levesque L."/>
            <person name="Li R."/>
            <person name="Lin C.F."/>
            <person name="Lin M.F."/>
            <person name="Lindblad-Toh K."/>
            <person name="Llopart A."/>
            <person name="Long M."/>
            <person name="Low L."/>
            <person name="Lozovsky E."/>
            <person name="Lu J."/>
            <person name="Luo M."/>
            <person name="Machado C.A."/>
            <person name="Makalowski W."/>
            <person name="Marzo M."/>
            <person name="Matsuda M."/>
            <person name="Matzkin L."/>
            <person name="McAllister B."/>
            <person name="McBride C.S."/>
            <person name="McKernan B."/>
            <person name="McKernan K."/>
            <person name="Mendez-Lago M."/>
            <person name="Minx P."/>
            <person name="Mollenhauer M.U."/>
            <person name="Montooth K."/>
            <person name="Mount S.M."/>
            <person name="Mu X."/>
            <person name="Myers E."/>
            <person name="Negre B."/>
            <person name="Newfeld S."/>
            <person name="Nielsen R."/>
            <person name="Noor M.A."/>
            <person name="O'Grady P."/>
            <person name="Pachter L."/>
            <person name="Papaceit M."/>
            <person name="Parisi M.J."/>
            <person name="Parisi M."/>
            <person name="Parts L."/>
            <person name="Pedersen J.S."/>
            <person name="Pesole G."/>
            <person name="Phillippy A.M."/>
            <person name="Ponting C.P."/>
            <person name="Pop M."/>
            <person name="Porcelli D."/>
            <person name="Powell J.R."/>
            <person name="Prohaska S."/>
            <person name="Pruitt K."/>
            <person name="Puig M."/>
            <person name="Quesneville H."/>
            <person name="Ram K.R."/>
            <person name="Rand D."/>
            <person name="Rasmussen M.D."/>
            <person name="Reed L.K."/>
            <person name="Reenan R."/>
            <person name="Reily A."/>
            <person name="Remington K.A."/>
            <person name="Rieger T.T."/>
            <person name="Ritchie M.G."/>
            <person name="Robin C."/>
            <person name="Rogers Y.H."/>
            <person name="Rohde C."/>
            <person name="Rozas J."/>
            <person name="Rubenfield M.J."/>
            <person name="Ruiz A."/>
            <person name="Russo S."/>
            <person name="Salzberg S.L."/>
            <person name="Sanchez-Gracia A."/>
            <person name="Saranga D.J."/>
            <person name="Sato H."/>
            <person name="Schaeffer S.W."/>
            <person name="Schatz M.C."/>
            <person name="Schlenke T."/>
            <person name="Schwartz R."/>
            <person name="Segarra C."/>
            <person name="Singh R.S."/>
            <person name="Sirot L."/>
            <person name="Sirota M."/>
            <person name="Sisneros N.B."/>
            <person name="Smith C.D."/>
            <person name="Smith T.F."/>
            <person name="Spieth J."/>
            <person name="Stage D.E."/>
            <person name="Stark A."/>
            <person name="Stephan W."/>
            <person name="Strausberg R.L."/>
            <person name="Strempel S."/>
            <person name="Sturgill D."/>
            <person name="Sutton G."/>
            <person name="Sutton G.G."/>
            <person name="Tao W."/>
            <person name="Teichmann S."/>
            <person name="Tobari Y.N."/>
            <person name="Tomimura Y."/>
            <person name="Tsolas J.M."/>
            <person name="Valente V.L."/>
            <person name="Venter E."/>
            <person name="Venter J.C."/>
            <person name="Vicario S."/>
            <person name="Vieira F.G."/>
            <person name="Vilella A.J."/>
            <person name="Villasante A."/>
            <person name="Walenz B."/>
            <person name="Wang J."/>
            <person name="Wasserman M."/>
            <person name="Watts T."/>
            <person name="Wilson D."/>
            <person name="Wilson R.K."/>
            <person name="Wing R.A."/>
            <person name="Wolfner M.F."/>
            <person name="Wong A."/>
            <person name="Wong G.K."/>
            <person name="Wu C.I."/>
            <person name="Wu G."/>
            <person name="Yamamoto D."/>
            <person name="Yang H.P."/>
            <person name="Yang S.P."/>
            <person name="Yorke J.A."/>
            <person name="Yoshida K."/>
            <person name="Zdobnov E."/>
            <person name="Zhang P."/>
            <person name="Zhang Y."/>
            <person name="Zimin A.V."/>
            <person name="Baldwin J."/>
            <person name="Abdouelleil A."/>
            <person name="Abdulkadir J."/>
            <person name="Abebe A."/>
            <person name="Abera B."/>
            <person name="Abreu J."/>
            <person name="Acer S.C."/>
            <person name="Aftuck L."/>
            <person name="Alexander A."/>
            <person name="An P."/>
            <person name="Anderson E."/>
            <person name="Anderson S."/>
            <person name="Arachi H."/>
            <person name="Azer M."/>
            <person name="Bachantsang P."/>
            <person name="Barry A."/>
            <person name="Bayul T."/>
            <person name="Berlin A."/>
            <person name="Bessette D."/>
            <person name="Bloom T."/>
            <person name="Blye J."/>
            <person name="Boguslavskiy L."/>
            <person name="Bonnet C."/>
            <person name="Boukhgalter B."/>
            <person name="Bourzgui I."/>
            <person name="Brown A."/>
            <person name="Cahill P."/>
            <person name="Channer S."/>
            <person name="Cheshatsang Y."/>
            <person name="Chuda L."/>
            <person name="Citroen M."/>
            <person name="Collymore A."/>
            <person name="Cooke P."/>
            <person name="Costello M."/>
            <person name="D'Aco K."/>
            <person name="Daza R."/>
            <person name="De Haan G."/>
            <person name="DeGray S."/>
            <person name="DeMaso C."/>
            <person name="Dhargay N."/>
            <person name="Dooley K."/>
            <person name="Dooley E."/>
            <person name="Doricent M."/>
            <person name="Dorje P."/>
            <person name="Dorjee K."/>
            <person name="Dupes A."/>
            <person name="Elong R."/>
            <person name="Falk J."/>
            <person name="Farina A."/>
            <person name="Faro S."/>
            <person name="Ferguson D."/>
            <person name="Fisher S."/>
            <person name="Foley C.D."/>
            <person name="Franke A."/>
            <person name="Friedrich D."/>
            <person name="Gadbois L."/>
            <person name="Gearin G."/>
            <person name="Gearin C.R."/>
            <person name="Giannoukos G."/>
            <person name="Goode T."/>
            <person name="Graham J."/>
            <person name="Grandbois E."/>
            <person name="Grewal S."/>
            <person name="Gyaltsen K."/>
            <person name="Hafez N."/>
            <person name="Hagos B."/>
            <person name="Hall J."/>
            <person name="Henson C."/>
            <person name="Hollinger A."/>
            <person name="Honan T."/>
            <person name="Huard M.D."/>
            <person name="Hughes L."/>
            <person name="Hurhula B."/>
            <person name="Husby M.E."/>
            <person name="Kamat A."/>
            <person name="Kanga B."/>
            <person name="Kashin S."/>
            <person name="Khazanovich D."/>
            <person name="Kisner P."/>
            <person name="Lance K."/>
            <person name="Lara M."/>
            <person name="Lee W."/>
            <person name="Lennon N."/>
            <person name="Letendre F."/>
            <person name="LeVine R."/>
            <person name="Lipovsky A."/>
            <person name="Liu X."/>
            <person name="Liu J."/>
            <person name="Liu S."/>
            <person name="Lokyitsang T."/>
            <person name="Lokyitsang Y."/>
            <person name="Lubonja R."/>
            <person name="Lui A."/>
            <person name="MacDonald P."/>
            <person name="Magnisalis V."/>
            <person name="Maru K."/>
            <person name="Matthews C."/>
            <person name="McCusker W."/>
            <person name="McDonough S."/>
            <person name="Mehta T."/>
            <person name="Meldrim J."/>
            <person name="Meneus L."/>
            <person name="Mihai O."/>
            <person name="Mihalev A."/>
            <person name="Mihova T."/>
            <person name="Mittelman R."/>
            <person name="Mlenga V."/>
            <person name="Montmayeur A."/>
            <person name="Mulrain L."/>
            <person name="Navidi A."/>
            <person name="Naylor J."/>
            <person name="Negash T."/>
            <person name="Nguyen T."/>
            <person name="Nguyen N."/>
            <person name="Nicol R."/>
            <person name="Norbu C."/>
            <person name="Norbu N."/>
            <person name="Novod N."/>
            <person name="O'Neill B."/>
            <person name="Osman S."/>
            <person name="Markiewicz E."/>
            <person name="Oyono O.L."/>
            <person name="Patti C."/>
            <person name="Phunkhang P."/>
            <person name="Pierre F."/>
            <person name="Priest M."/>
            <person name="Raghuraman S."/>
            <person name="Rege F."/>
            <person name="Reyes R."/>
            <person name="Rise C."/>
            <person name="Rogov P."/>
            <person name="Ross K."/>
            <person name="Ryan E."/>
            <person name="Settipalli S."/>
            <person name="Shea T."/>
            <person name="Sherpa N."/>
            <person name="Shi L."/>
            <person name="Shih D."/>
            <person name="Sparrow T."/>
            <person name="Spaulding J."/>
            <person name="Stalker J."/>
            <person name="Stange-Thomann N."/>
            <person name="Stavropoulos S."/>
            <person name="Stone C."/>
            <person name="Strader C."/>
            <person name="Tesfaye S."/>
            <person name="Thomson T."/>
            <person name="Thoulutsang Y."/>
            <person name="Thoulutsang D."/>
            <person name="Topham K."/>
            <person name="Topping I."/>
            <person name="Tsamla T."/>
            <person name="Vassiliev H."/>
            <person name="Vo A."/>
            <person name="Wangchuk T."/>
            <person name="Wangdi T."/>
            <person name="Weiand M."/>
            <person name="Wilkinson J."/>
            <person name="Wilson A."/>
            <person name="Yadav S."/>
            <person name="Young G."/>
            <person name="Yu Q."/>
            <person name="Zembek L."/>
            <person name="Zhong D."/>
            <person name="Zimmer A."/>
            <person name="Zwirko Z."/>
            <person name="Jaffe D.B."/>
            <person name="Alvarez P."/>
            <person name="Brockman W."/>
            <person name="Butler J."/>
            <person name="Chin C."/>
            <person name="Gnerre S."/>
            <person name="Grabherr M."/>
            <person name="Kleber M."/>
            <person name="Mauceli E."/>
            <person name="MacCallum I."/>
        </authorList>
    </citation>
    <scope>NUCLEOTIDE SEQUENCE [LARGE SCALE GENOMIC DNA]</scope>
    <source>
        <strain evidence="6">Tucson 14030-0811.24</strain>
    </source>
</reference>
<proteinExistence type="predicted"/>
<dbReference type="FunCoup" id="B4MQH0">
    <property type="interactions" value="239"/>
</dbReference>
<protein>
    <submittedName>
        <fullName evidence="5">GK21426</fullName>
    </submittedName>
</protein>
<dbReference type="STRING" id="7260.B4MQH0"/>
<organism evidence="6">
    <name type="scientific">Drosophila willistoni</name>
    <name type="common">Fruit fly</name>
    <dbReference type="NCBI Taxonomy" id="7260"/>
    <lineage>
        <taxon>Eukaryota</taxon>
        <taxon>Metazoa</taxon>
        <taxon>Ecdysozoa</taxon>
        <taxon>Arthropoda</taxon>
        <taxon>Hexapoda</taxon>
        <taxon>Insecta</taxon>
        <taxon>Pterygota</taxon>
        <taxon>Neoptera</taxon>
        <taxon>Endopterygota</taxon>
        <taxon>Diptera</taxon>
        <taxon>Brachycera</taxon>
        <taxon>Muscomorpha</taxon>
        <taxon>Ephydroidea</taxon>
        <taxon>Drosophilidae</taxon>
        <taxon>Drosophila</taxon>
        <taxon>Sophophora</taxon>
    </lineage>
</organism>
<evidence type="ECO:0000313" key="6">
    <source>
        <dbReference type="Proteomes" id="UP000007798"/>
    </source>
</evidence>
<dbReference type="SUPFAM" id="SSF54928">
    <property type="entry name" value="RNA-binding domain, RBD"/>
    <property type="match status" value="1"/>
</dbReference>
<dbReference type="SMART" id="SM00360">
    <property type="entry name" value="RRM"/>
    <property type="match status" value="1"/>
</dbReference>